<dbReference type="PANTHER" id="PTHR31651:SF39">
    <property type="entry name" value="AUXIN EFFLUX CARRIER FAMILY PROTEIN ISOFORM 2"/>
    <property type="match status" value="1"/>
</dbReference>
<keyword evidence="6 10" id="KW-0472">Membrane</keyword>
<comment type="caution">
    <text evidence="11">The sequence shown here is derived from an EMBL/GenBank/DDBJ whole genome shotgun (WGS) entry which is preliminary data.</text>
</comment>
<evidence type="ECO:0000313" key="12">
    <source>
        <dbReference type="Proteomes" id="UP001396334"/>
    </source>
</evidence>
<evidence type="ECO:0000256" key="7">
    <source>
        <dbReference type="ARBA" id="ARBA00023294"/>
    </source>
</evidence>
<evidence type="ECO:0000256" key="1">
    <source>
        <dbReference type="ARBA" id="ARBA00004477"/>
    </source>
</evidence>
<evidence type="ECO:0000256" key="8">
    <source>
        <dbReference type="ARBA" id="ARBA00025100"/>
    </source>
</evidence>
<dbReference type="Pfam" id="PF03547">
    <property type="entry name" value="Mem_trans"/>
    <property type="match status" value="1"/>
</dbReference>
<protein>
    <recommendedName>
        <fullName evidence="13">Protein PIN-LIKES 3-like</fullName>
    </recommendedName>
</protein>
<dbReference type="EMBL" id="JBBPBN010000015">
    <property type="protein sequence ID" value="KAK9024069.1"/>
    <property type="molecule type" value="Genomic_DNA"/>
</dbReference>
<gene>
    <name evidence="11" type="ORF">V6N11_004250</name>
</gene>
<keyword evidence="3 10" id="KW-0812">Transmembrane</keyword>
<feature type="transmembrane region" description="Helical" evidence="10">
    <location>
        <begin position="86"/>
        <end position="105"/>
    </location>
</feature>
<dbReference type="InterPro" id="IPR045033">
    <property type="entry name" value="PILS1/3/4/5/7"/>
</dbReference>
<feature type="transmembrane region" description="Helical" evidence="10">
    <location>
        <begin position="386"/>
        <end position="404"/>
    </location>
</feature>
<feature type="transmembrane region" description="Helical" evidence="10">
    <location>
        <begin position="416"/>
        <end position="437"/>
    </location>
</feature>
<evidence type="ECO:0008006" key="13">
    <source>
        <dbReference type="Google" id="ProtNLM"/>
    </source>
</evidence>
<comment type="similarity">
    <text evidence="9">Belongs to the auxin efflux carrier (TC 2.A.69.2) family.</text>
</comment>
<keyword evidence="2" id="KW-0813">Transport</keyword>
<keyword evidence="5 10" id="KW-1133">Transmembrane helix</keyword>
<comment type="subcellular location">
    <subcellularLocation>
        <location evidence="1">Endoplasmic reticulum membrane</location>
        <topology evidence="1">Multi-pass membrane protein</topology>
    </subcellularLocation>
</comment>
<evidence type="ECO:0000256" key="3">
    <source>
        <dbReference type="ARBA" id="ARBA00022692"/>
    </source>
</evidence>
<evidence type="ECO:0000256" key="9">
    <source>
        <dbReference type="ARBA" id="ARBA00025752"/>
    </source>
</evidence>
<dbReference type="InterPro" id="IPR004776">
    <property type="entry name" value="Mem_transp_PIN-like"/>
</dbReference>
<dbReference type="Proteomes" id="UP001396334">
    <property type="component" value="Unassembled WGS sequence"/>
</dbReference>
<evidence type="ECO:0000313" key="11">
    <source>
        <dbReference type="EMBL" id="KAK9024069.1"/>
    </source>
</evidence>
<organism evidence="11 12">
    <name type="scientific">Hibiscus sabdariffa</name>
    <name type="common">roselle</name>
    <dbReference type="NCBI Taxonomy" id="183260"/>
    <lineage>
        <taxon>Eukaryota</taxon>
        <taxon>Viridiplantae</taxon>
        <taxon>Streptophyta</taxon>
        <taxon>Embryophyta</taxon>
        <taxon>Tracheophyta</taxon>
        <taxon>Spermatophyta</taxon>
        <taxon>Magnoliopsida</taxon>
        <taxon>eudicotyledons</taxon>
        <taxon>Gunneridae</taxon>
        <taxon>Pentapetalae</taxon>
        <taxon>rosids</taxon>
        <taxon>malvids</taxon>
        <taxon>Malvales</taxon>
        <taxon>Malvaceae</taxon>
        <taxon>Malvoideae</taxon>
        <taxon>Hibiscus</taxon>
    </lineage>
</organism>
<name>A0ABR2SGE0_9ROSI</name>
<feature type="transmembrane region" description="Helical" evidence="10">
    <location>
        <begin position="316"/>
        <end position="334"/>
    </location>
</feature>
<feature type="transmembrane region" description="Helical" evidence="10">
    <location>
        <begin position="45"/>
        <end position="66"/>
    </location>
</feature>
<dbReference type="PANTHER" id="PTHR31651">
    <property type="match status" value="1"/>
</dbReference>
<evidence type="ECO:0000256" key="10">
    <source>
        <dbReference type="SAM" id="Phobius"/>
    </source>
</evidence>
<sequence length="438" mass="47588">MQNQIPVKRKELPRSCYISCRFFPESKSPTVLRYPKVWEMGFLDLLVVALMPVLKVLLVTAVGLFLRIEKINLLGPEAANYLNKIVFYLFSPALLVSNLAQTITYKSLVTLWFMPLNVLLTCLVGSSLGWILIKITKTPRHLRGAVIGCCSAGNLGNLLLIVIPALCEESNNPFSNISTCSTNAKAYASLSMAIGSICTWSYTYPLVRAYAITTREQSSIQSSEAASEPSSDSCTEQLLTPSYSQGSGKIKLPHTNLQERRKIPLIEKMVRCLEKVLVPSAIGAMVGLIIGVISPLRNVLIGNNAPLRVLGGSAALIGQAEIPVITLIMGANLLQGLKRSEMNVTAILGVIAVRNVCLPLLGIGVVKAADYFGMVGSDSLYRFVLMFQYAVPPAINVGTMAQLFQSGQGETSIILFWTYALASISLTLWSTLFMSLVS</sequence>
<feature type="transmembrane region" description="Helical" evidence="10">
    <location>
        <begin position="276"/>
        <end position="296"/>
    </location>
</feature>
<keyword evidence="7" id="KW-0927">Auxin signaling pathway</keyword>
<evidence type="ECO:0000256" key="5">
    <source>
        <dbReference type="ARBA" id="ARBA00022989"/>
    </source>
</evidence>
<evidence type="ECO:0000256" key="6">
    <source>
        <dbReference type="ARBA" id="ARBA00023136"/>
    </source>
</evidence>
<comment type="function">
    <text evidence="8">Involved in cellular auxin homeostasis by regulating auxin metabolism. Regulates intracellular auxin accumulation at the endoplasmic reticulum and thus auxin availability for nuclear auxin signaling.</text>
</comment>
<accession>A0ABR2SGE0</accession>
<feature type="transmembrane region" description="Helical" evidence="10">
    <location>
        <begin position="346"/>
        <end position="366"/>
    </location>
</feature>
<proteinExistence type="inferred from homology"/>
<feature type="transmembrane region" description="Helical" evidence="10">
    <location>
        <begin position="145"/>
        <end position="166"/>
    </location>
</feature>
<evidence type="ECO:0000256" key="4">
    <source>
        <dbReference type="ARBA" id="ARBA00022824"/>
    </source>
</evidence>
<feature type="transmembrane region" description="Helical" evidence="10">
    <location>
        <begin position="186"/>
        <end position="207"/>
    </location>
</feature>
<keyword evidence="4" id="KW-0256">Endoplasmic reticulum</keyword>
<keyword evidence="12" id="KW-1185">Reference proteome</keyword>
<evidence type="ECO:0000256" key="2">
    <source>
        <dbReference type="ARBA" id="ARBA00022448"/>
    </source>
</evidence>
<feature type="transmembrane region" description="Helical" evidence="10">
    <location>
        <begin position="111"/>
        <end position="133"/>
    </location>
</feature>
<reference evidence="11 12" key="1">
    <citation type="journal article" date="2024" name="G3 (Bethesda)">
        <title>Genome assembly of Hibiscus sabdariffa L. provides insights into metabolisms of medicinal natural products.</title>
        <authorList>
            <person name="Kim T."/>
        </authorList>
    </citation>
    <scope>NUCLEOTIDE SEQUENCE [LARGE SCALE GENOMIC DNA]</scope>
    <source>
        <strain evidence="11">TK-2024</strain>
        <tissue evidence="11">Old leaves</tissue>
    </source>
</reference>